<sequence length="198" mass="21947">MSERLVPAVRRERILDTAMALTDEHGHRSLTLRSVARECGMTAPGLMHHFPTLDHLLVALVERRDKRDEAEGIESLGRRLTPRAVFDQMIDGILARPEAARLFVAVQSAAIDPSHPGHGWFVDRYAREAEHFEALFGDVVPDARGLARRCMAAVDGLQLQYLADAEGFDLREQWGLAGDDLLGDADRRVAAACRDGEV</sequence>
<dbReference type="SUPFAM" id="SSF46689">
    <property type="entry name" value="Homeodomain-like"/>
    <property type="match status" value="1"/>
</dbReference>
<dbReference type="PANTHER" id="PTHR30055:SF234">
    <property type="entry name" value="HTH-TYPE TRANSCRIPTIONAL REGULATOR BETI"/>
    <property type="match status" value="1"/>
</dbReference>
<dbReference type="InterPro" id="IPR009057">
    <property type="entry name" value="Homeodomain-like_sf"/>
</dbReference>
<dbReference type="SUPFAM" id="SSF48498">
    <property type="entry name" value="Tetracyclin repressor-like, C-terminal domain"/>
    <property type="match status" value="1"/>
</dbReference>
<gene>
    <name evidence="6" type="ORF">QQX04_04015</name>
</gene>
<dbReference type="PANTHER" id="PTHR30055">
    <property type="entry name" value="HTH-TYPE TRANSCRIPTIONAL REGULATOR RUTR"/>
    <property type="match status" value="1"/>
</dbReference>
<keyword evidence="3" id="KW-0804">Transcription</keyword>
<dbReference type="InterPro" id="IPR001647">
    <property type="entry name" value="HTH_TetR"/>
</dbReference>
<organism evidence="6 7">
    <name type="scientific">Demequina zhanjiangensis</name>
    <dbReference type="NCBI Taxonomy" id="3051659"/>
    <lineage>
        <taxon>Bacteria</taxon>
        <taxon>Bacillati</taxon>
        <taxon>Actinomycetota</taxon>
        <taxon>Actinomycetes</taxon>
        <taxon>Micrococcales</taxon>
        <taxon>Demequinaceae</taxon>
        <taxon>Demequina</taxon>
    </lineage>
</organism>
<feature type="domain" description="HTH tetR-type" evidence="5">
    <location>
        <begin position="8"/>
        <end position="68"/>
    </location>
</feature>
<keyword evidence="1" id="KW-0805">Transcription regulation</keyword>
<evidence type="ECO:0000313" key="6">
    <source>
        <dbReference type="EMBL" id="MDN4472158.1"/>
    </source>
</evidence>
<dbReference type="EMBL" id="JAUHPV010000002">
    <property type="protein sequence ID" value="MDN4472158.1"/>
    <property type="molecule type" value="Genomic_DNA"/>
</dbReference>
<evidence type="ECO:0000313" key="7">
    <source>
        <dbReference type="Proteomes" id="UP001172738"/>
    </source>
</evidence>
<dbReference type="RefSeq" id="WP_301126498.1">
    <property type="nucleotide sequence ID" value="NZ_JAUHPV010000002.1"/>
</dbReference>
<dbReference type="InterPro" id="IPR036271">
    <property type="entry name" value="Tet_transcr_reg_TetR-rel_C_sf"/>
</dbReference>
<dbReference type="PROSITE" id="PS50977">
    <property type="entry name" value="HTH_TETR_2"/>
    <property type="match status" value="1"/>
</dbReference>
<dbReference type="Proteomes" id="UP001172738">
    <property type="component" value="Unassembled WGS sequence"/>
</dbReference>
<feature type="DNA-binding region" description="H-T-H motif" evidence="4">
    <location>
        <begin position="31"/>
        <end position="50"/>
    </location>
</feature>
<protein>
    <submittedName>
        <fullName evidence="6">Helix-turn-helix domain-containing protein</fullName>
    </submittedName>
</protein>
<comment type="caution">
    <text evidence="6">The sequence shown here is derived from an EMBL/GenBank/DDBJ whole genome shotgun (WGS) entry which is preliminary data.</text>
</comment>
<dbReference type="Pfam" id="PF00440">
    <property type="entry name" value="TetR_N"/>
    <property type="match status" value="1"/>
</dbReference>
<name>A0ABT8FZB6_9MICO</name>
<keyword evidence="2 4" id="KW-0238">DNA-binding</keyword>
<proteinExistence type="predicted"/>
<evidence type="ECO:0000256" key="1">
    <source>
        <dbReference type="ARBA" id="ARBA00023015"/>
    </source>
</evidence>
<dbReference type="InterPro" id="IPR050109">
    <property type="entry name" value="HTH-type_TetR-like_transc_reg"/>
</dbReference>
<evidence type="ECO:0000256" key="4">
    <source>
        <dbReference type="PROSITE-ProRule" id="PRU00335"/>
    </source>
</evidence>
<accession>A0ABT8FZB6</accession>
<evidence type="ECO:0000256" key="2">
    <source>
        <dbReference type="ARBA" id="ARBA00023125"/>
    </source>
</evidence>
<evidence type="ECO:0000259" key="5">
    <source>
        <dbReference type="PROSITE" id="PS50977"/>
    </source>
</evidence>
<keyword evidence="7" id="KW-1185">Reference proteome</keyword>
<dbReference type="Gene3D" id="1.10.357.10">
    <property type="entry name" value="Tetracycline Repressor, domain 2"/>
    <property type="match status" value="1"/>
</dbReference>
<evidence type="ECO:0000256" key="3">
    <source>
        <dbReference type="ARBA" id="ARBA00023163"/>
    </source>
</evidence>
<reference evidence="6" key="1">
    <citation type="submission" date="2023-06" db="EMBL/GenBank/DDBJ databases">
        <title>SYSU T00b26.</title>
        <authorList>
            <person name="Gao L."/>
            <person name="Fang B.-Z."/>
            <person name="Li W.-J."/>
        </authorList>
    </citation>
    <scope>NUCLEOTIDE SEQUENCE</scope>
    <source>
        <strain evidence="6">SYSU T00b26</strain>
    </source>
</reference>